<feature type="compositionally biased region" description="Low complexity" evidence="5">
    <location>
        <begin position="184"/>
        <end position="195"/>
    </location>
</feature>
<reference evidence="7" key="1">
    <citation type="submission" date="2020-10" db="EMBL/GenBank/DDBJ databases">
        <title>Chromosome-scale genome assembly of the Allis shad, Alosa alosa.</title>
        <authorList>
            <person name="Margot Z."/>
            <person name="Christophe K."/>
            <person name="Cabau C."/>
            <person name="Louis A."/>
            <person name="Berthelot C."/>
            <person name="Parey E."/>
            <person name="Roest Crollius H."/>
            <person name="Montfort J."/>
            <person name="Robinson-Rechavi M."/>
            <person name="Bucao C."/>
            <person name="Bouchez O."/>
            <person name="Gislard M."/>
            <person name="Lluch J."/>
            <person name="Milhes M."/>
            <person name="Lampietro C."/>
            <person name="Lopez Roques C."/>
            <person name="Donnadieu C."/>
            <person name="Braasch I."/>
            <person name="Desvignes T."/>
            <person name="Postlethwait J."/>
            <person name="Bobe J."/>
            <person name="Guiguen Y."/>
        </authorList>
    </citation>
    <scope>NUCLEOTIDE SEQUENCE</scope>
    <source>
        <strain evidence="7">M-15738</strain>
        <tissue evidence="7">Blood</tissue>
    </source>
</reference>
<gene>
    <name evidence="7" type="ORF">AALO_G00265960</name>
</gene>
<evidence type="ECO:0000256" key="5">
    <source>
        <dbReference type="SAM" id="MobiDB-lite"/>
    </source>
</evidence>
<dbReference type="PROSITE" id="PS50023">
    <property type="entry name" value="LIM_DOMAIN_2"/>
    <property type="match status" value="1"/>
</dbReference>
<feature type="compositionally biased region" description="Polar residues" evidence="5">
    <location>
        <begin position="68"/>
        <end position="83"/>
    </location>
</feature>
<dbReference type="PANTHER" id="PTHR15468:SF2">
    <property type="entry name" value="ZINC FINGER PROTEIN 185"/>
    <property type="match status" value="1"/>
</dbReference>
<feature type="compositionally biased region" description="Pro residues" evidence="5">
    <location>
        <begin position="229"/>
        <end position="337"/>
    </location>
</feature>
<accession>A0AAV6FR01</accession>
<keyword evidence="2 4" id="KW-0862">Zinc</keyword>
<feature type="region of interest" description="Disordered" evidence="5">
    <location>
        <begin position="609"/>
        <end position="649"/>
    </location>
</feature>
<dbReference type="Proteomes" id="UP000823561">
    <property type="component" value="Chromosome 21"/>
</dbReference>
<dbReference type="PROSITE" id="PS00478">
    <property type="entry name" value="LIM_DOMAIN_1"/>
    <property type="match status" value="1"/>
</dbReference>
<feature type="compositionally biased region" description="Polar residues" evidence="5">
    <location>
        <begin position="131"/>
        <end position="143"/>
    </location>
</feature>
<keyword evidence="1 4" id="KW-0479">Metal-binding</keyword>
<dbReference type="Pfam" id="PF00412">
    <property type="entry name" value="LIM"/>
    <property type="match status" value="1"/>
</dbReference>
<dbReference type="PRINTS" id="PR00021">
    <property type="entry name" value="PRORICH"/>
</dbReference>
<dbReference type="SMART" id="SM00132">
    <property type="entry name" value="LIM"/>
    <property type="match status" value="1"/>
</dbReference>
<evidence type="ECO:0000256" key="3">
    <source>
        <dbReference type="ARBA" id="ARBA00023038"/>
    </source>
</evidence>
<evidence type="ECO:0000256" key="2">
    <source>
        <dbReference type="ARBA" id="ARBA00022833"/>
    </source>
</evidence>
<evidence type="ECO:0000256" key="1">
    <source>
        <dbReference type="ARBA" id="ARBA00022723"/>
    </source>
</evidence>
<dbReference type="InterPro" id="IPR001781">
    <property type="entry name" value="Znf_LIM"/>
</dbReference>
<dbReference type="Gene3D" id="2.10.110.10">
    <property type="entry name" value="Cysteine Rich Protein"/>
    <property type="match status" value="1"/>
</dbReference>
<dbReference type="EMBL" id="JADWDJ010000021">
    <property type="protein sequence ID" value="KAG5263542.1"/>
    <property type="molecule type" value="Genomic_DNA"/>
</dbReference>
<keyword evidence="8" id="KW-1185">Reference proteome</keyword>
<dbReference type="GO" id="GO:0046872">
    <property type="term" value="F:metal ion binding"/>
    <property type="evidence" value="ECO:0007669"/>
    <property type="project" value="UniProtKB-KW"/>
</dbReference>
<organism evidence="7 8">
    <name type="scientific">Alosa alosa</name>
    <name type="common">allis shad</name>
    <dbReference type="NCBI Taxonomy" id="278164"/>
    <lineage>
        <taxon>Eukaryota</taxon>
        <taxon>Metazoa</taxon>
        <taxon>Chordata</taxon>
        <taxon>Craniata</taxon>
        <taxon>Vertebrata</taxon>
        <taxon>Euteleostomi</taxon>
        <taxon>Actinopterygii</taxon>
        <taxon>Neopterygii</taxon>
        <taxon>Teleostei</taxon>
        <taxon>Clupei</taxon>
        <taxon>Clupeiformes</taxon>
        <taxon>Clupeoidei</taxon>
        <taxon>Clupeidae</taxon>
        <taxon>Alosa</taxon>
    </lineage>
</organism>
<name>A0AAV6FR01_9TELE</name>
<dbReference type="PANTHER" id="PTHR15468">
    <property type="entry name" value="ZNF185"/>
    <property type="match status" value="1"/>
</dbReference>
<protein>
    <recommendedName>
        <fullName evidence="6">LIM zinc-binding domain-containing protein</fullName>
    </recommendedName>
</protein>
<feature type="compositionally biased region" description="Polar residues" evidence="5">
    <location>
        <begin position="368"/>
        <end position="386"/>
    </location>
</feature>
<dbReference type="InterPro" id="IPR052621">
    <property type="entry name" value="Cell_Prolif/Cornif_Regul"/>
</dbReference>
<keyword evidence="3 4" id="KW-0440">LIM domain</keyword>
<dbReference type="CDD" id="cd08368">
    <property type="entry name" value="LIM"/>
    <property type="match status" value="1"/>
</dbReference>
<evidence type="ECO:0000259" key="6">
    <source>
        <dbReference type="PROSITE" id="PS50023"/>
    </source>
</evidence>
<feature type="compositionally biased region" description="Low complexity" evidence="5">
    <location>
        <begin position="55"/>
        <end position="66"/>
    </location>
</feature>
<evidence type="ECO:0000313" key="7">
    <source>
        <dbReference type="EMBL" id="KAG5263542.1"/>
    </source>
</evidence>
<dbReference type="AlphaFoldDB" id="A0AAV6FR01"/>
<proteinExistence type="predicted"/>
<feature type="compositionally biased region" description="Polar residues" evidence="5">
    <location>
        <begin position="96"/>
        <end position="116"/>
    </location>
</feature>
<sequence length="767" mass="82965">MSKDERTSVLRTTKVRTAIKGDSSWIQRRTEAEPEGEEDKPWLAEVRANRLNGAPTETSPVSSPTTKAPASTDTTQSTKSATSGYLIRGVFKKTDTNPTSSTNGLSAPAPTSNFTKKPSEVYKKIAPHTVRPSTEPTVQTEPQLSPEEVEKRTEAASGVLQNTKAARQRSYVLSAAKKYESTSKPESPPESTTTSFVAKRVEISDDEADTPQEPVSPPPAPVKRVSAPEPTPPPPTLPEPTPPPPTLPEPSPPPPTLPEPTPPPPTLPEPTPPPPTLPEPTPPPPTLPEPTPPPPTLPEPSPPPPTLPEPTPPPPTLPEPTPPPPTLPEPTPPPPTLPASVKKEFPPVVVTPKPLPQERIPEPPAEQSAETLSALSDTLISFNTEHTSPKQKQEVTPVVDLISSPVKDRITHTKPVLFEETKTVETSVVPEPIPEPSSDLHNDDLVSLAQSGDVEQVDTPPSSPPAWSQDLLGPESVPAQTKKTTGALDLLADDVIPIDTKRTSLSSTDDLLSPTETITITTKTTIITEDSSVDPFDPFPKETMPIKSPVKLFDVLNTKTSSPEPVSPPSPIPDDSMPTDALVSLADDVIPIDTNTTRLITNRDWERFDTKTESEEEEEPAASADMVSVRYERKSTDNDSPWDKWTSPTVYTTKTEESTIDADQESTSSDSEKKGIVLLKEYVDDKRDYSTHSSLYDYSRDGNMSACTYCGELVGSDAKITIEHLNISCHPTCFKCAICSSPMGDLLFSMFLHNGMVHCETCYANVI</sequence>
<evidence type="ECO:0000313" key="8">
    <source>
        <dbReference type="Proteomes" id="UP000823561"/>
    </source>
</evidence>
<feature type="domain" description="LIM zinc-binding" evidence="6">
    <location>
        <begin position="705"/>
        <end position="767"/>
    </location>
</feature>
<feature type="region of interest" description="Disordered" evidence="5">
    <location>
        <begin position="20"/>
        <end position="396"/>
    </location>
</feature>
<feature type="region of interest" description="Disordered" evidence="5">
    <location>
        <begin position="422"/>
        <end position="477"/>
    </location>
</feature>
<evidence type="ECO:0000256" key="4">
    <source>
        <dbReference type="PROSITE-ProRule" id="PRU00125"/>
    </source>
</evidence>
<comment type="caution">
    <text evidence="7">The sequence shown here is derived from an EMBL/GenBank/DDBJ whole genome shotgun (WGS) entry which is preliminary data.</text>
</comment>